<organism evidence="1 2">
    <name type="scientific">Bradyrhizobium erythrophlei</name>
    <dbReference type="NCBI Taxonomy" id="1437360"/>
    <lineage>
        <taxon>Bacteria</taxon>
        <taxon>Pseudomonadati</taxon>
        <taxon>Pseudomonadota</taxon>
        <taxon>Alphaproteobacteria</taxon>
        <taxon>Hyphomicrobiales</taxon>
        <taxon>Nitrobacteraceae</taxon>
        <taxon>Bradyrhizobium</taxon>
    </lineage>
</organism>
<evidence type="ECO:0000313" key="2">
    <source>
        <dbReference type="Proteomes" id="UP000189796"/>
    </source>
</evidence>
<sequence>MSVLASTTDIVRPPRLIRFVPQPDSCTATKQLLYSITSSAAASSDGGTSSPSALAVLSGVSNRVLNYREFSFGPNCAFRFNRQRVVHRGQASYVVAVMAPSDFAQL</sequence>
<reference evidence="1 2" key="1">
    <citation type="submission" date="2016-11" db="EMBL/GenBank/DDBJ databases">
        <authorList>
            <person name="Jaros S."/>
            <person name="Januszkiewicz K."/>
            <person name="Wedrychowicz H."/>
        </authorList>
    </citation>
    <scope>NUCLEOTIDE SEQUENCE [LARGE SCALE GENOMIC DNA]</scope>
    <source>
        <strain evidence="1 2">GAS138</strain>
    </source>
</reference>
<evidence type="ECO:0000313" key="1">
    <source>
        <dbReference type="EMBL" id="SHI04450.1"/>
    </source>
</evidence>
<dbReference type="EMBL" id="LT670817">
    <property type="protein sequence ID" value="SHI04450.1"/>
    <property type="molecule type" value="Genomic_DNA"/>
</dbReference>
<gene>
    <name evidence="1" type="ORF">SAMN05443248_7704</name>
</gene>
<dbReference type="Proteomes" id="UP000189796">
    <property type="component" value="Chromosome I"/>
</dbReference>
<accession>A0A1M5XXC7</accession>
<protein>
    <submittedName>
        <fullName evidence="1">Uncharacterized protein</fullName>
    </submittedName>
</protein>
<name>A0A1M5XXC7_9BRAD</name>
<dbReference type="AlphaFoldDB" id="A0A1M5XXC7"/>
<proteinExistence type="predicted"/>